<proteinExistence type="predicted"/>
<reference evidence="1" key="2">
    <citation type="submission" date="2023-01" db="EMBL/GenBank/DDBJ databases">
        <title>Draft genome sequence of Paraferrimonas sedimenticola strain NBRC 101628.</title>
        <authorList>
            <person name="Sun Q."/>
            <person name="Mori K."/>
        </authorList>
    </citation>
    <scope>NUCLEOTIDE SEQUENCE</scope>
    <source>
        <strain evidence="1">NBRC 101628</strain>
    </source>
</reference>
<keyword evidence="2" id="KW-1185">Reference proteome</keyword>
<sequence length="60" mass="6817">MRRLVYLRGLACQSGQQSVRSQNHQLLALQSKNEIQALTEHSFEVLTNLAAFKIPSYISK</sequence>
<organism evidence="1 2">
    <name type="scientific">Paraferrimonas sedimenticola</name>
    <dbReference type="NCBI Taxonomy" id="375674"/>
    <lineage>
        <taxon>Bacteria</taxon>
        <taxon>Pseudomonadati</taxon>
        <taxon>Pseudomonadota</taxon>
        <taxon>Gammaproteobacteria</taxon>
        <taxon>Alteromonadales</taxon>
        <taxon>Ferrimonadaceae</taxon>
        <taxon>Paraferrimonas</taxon>
    </lineage>
</organism>
<dbReference type="AlphaFoldDB" id="A0AA37RXU7"/>
<protein>
    <submittedName>
        <fullName evidence="1">Uncharacterized protein</fullName>
    </submittedName>
</protein>
<dbReference type="EMBL" id="BSNC01000005">
    <property type="protein sequence ID" value="GLP96824.1"/>
    <property type="molecule type" value="Genomic_DNA"/>
</dbReference>
<evidence type="ECO:0000313" key="2">
    <source>
        <dbReference type="Proteomes" id="UP001161422"/>
    </source>
</evidence>
<name>A0AA37RXU7_9GAMM</name>
<comment type="caution">
    <text evidence="1">The sequence shown here is derived from an EMBL/GenBank/DDBJ whole genome shotgun (WGS) entry which is preliminary data.</text>
</comment>
<evidence type="ECO:0000313" key="1">
    <source>
        <dbReference type="EMBL" id="GLP96824.1"/>
    </source>
</evidence>
<accession>A0AA37RXU7</accession>
<dbReference type="Proteomes" id="UP001161422">
    <property type="component" value="Unassembled WGS sequence"/>
</dbReference>
<reference evidence="1" key="1">
    <citation type="journal article" date="2014" name="Int. J. Syst. Evol. Microbiol.">
        <title>Complete genome sequence of Corynebacterium casei LMG S-19264T (=DSM 44701T), isolated from a smear-ripened cheese.</title>
        <authorList>
            <consortium name="US DOE Joint Genome Institute (JGI-PGF)"/>
            <person name="Walter F."/>
            <person name="Albersmeier A."/>
            <person name="Kalinowski J."/>
            <person name="Ruckert C."/>
        </authorList>
    </citation>
    <scope>NUCLEOTIDE SEQUENCE</scope>
    <source>
        <strain evidence="1">NBRC 101628</strain>
    </source>
</reference>
<gene>
    <name evidence="1" type="ORF">GCM10007895_21300</name>
</gene>